<feature type="compositionally biased region" description="Polar residues" evidence="1">
    <location>
        <begin position="204"/>
        <end position="228"/>
    </location>
</feature>
<feature type="compositionally biased region" description="Polar residues" evidence="1">
    <location>
        <begin position="1"/>
        <end position="10"/>
    </location>
</feature>
<feature type="compositionally biased region" description="Basic residues" evidence="1">
    <location>
        <begin position="385"/>
        <end position="394"/>
    </location>
</feature>
<sequence length="620" mass="66709">MAETEVNTEPVQVDTGESKAEEEPSNAETSPVPTEETQPTEAPQSTEPTIDNKVKPASEKIWDSFLNKSGLGKVMGGKKKKEHSAVTEEVLAEDPDKSSATNKNDQEEEATPNDQSTCQTASEAATDGQVIEKVPDNEEAIQEEKALGAKPKQGEKSSVRDFIRKPVAKIFSHKSTEKKEGSGELSKHGKVRSKSLDRLEDADGSTTVADQNDDPQSPEQADKSTSQPAKPIKRWHSFKKLMAQKSHKKGTEETKDAEGAEGDSADVAGDTGTLDSTTKLEHTGQKRWKLKRSWTFQGIKRDPSVVGIHKPKDKDSSDNIKDENTTETGQVAPLISEDSKESGDGETQEKTHENGDEDKEATAAATATTHTKIVDQHANDIWTSFKKRVIPKSKKAADAGGEEEEPTGEQEQTEEPQAGKDSGKTAKSKRTHFNRAVSLKNFILRKGKSTSMDMGDGSAVQKENKGEAKDTDGSADTAGATDLPQDGSEDQAATPCEINNGAQVVDEHKSLDGEDKSLPSIPSGEQSDTPHLSSEGDQTHPNVEPKTNGENGHSDSAAEDTTAHNEPPVQVDVVKEEETNQEDTNYCDKTCAKDGKIMNPAGNCGTENAVAESEKMAGNV</sequence>
<gene>
    <name evidence="2" type="ORF">Q7C36_016515</name>
</gene>
<evidence type="ECO:0000256" key="1">
    <source>
        <dbReference type="SAM" id="MobiDB-lite"/>
    </source>
</evidence>
<feature type="compositionally biased region" description="Basic and acidic residues" evidence="1">
    <location>
        <begin position="505"/>
        <end position="517"/>
    </location>
</feature>
<feature type="compositionally biased region" description="Basic and acidic residues" evidence="1">
    <location>
        <begin position="337"/>
        <end position="354"/>
    </location>
</feature>
<dbReference type="EMBL" id="JAVHJS010000017">
    <property type="protein sequence ID" value="KAK2831429.1"/>
    <property type="molecule type" value="Genomic_DNA"/>
</dbReference>
<name>A0AA88M6H5_TACVA</name>
<feature type="compositionally biased region" description="Basic and acidic residues" evidence="1">
    <location>
        <begin position="462"/>
        <end position="472"/>
    </location>
</feature>
<feature type="compositionally biased region" description="Polar residues" evidence="1">
    <location>
        <begin position="26"/>
        <end position="49"/>
    </location>
</feature>
<feature type="compositionally biased region" description="Basic and acidic residues" evidence="1">
    <location>
        <begin position="249"/>
        <end position="258"/>
    </location>
</feature>
<feature type="compositionally biased region" description="Acidic residues" evidence="1">
    <location>
        <begin position="400"/>
        <end position="414"/>
    </location>
</feature>
<accession>A0AA88M6H5</accession>
<keyword evidence="3" id="KW-1185">Reference proteome</keyword>
<feature type="compositionally biased region" description="Polar residues" evidence="1">
    <location>
        <begin position="523"/>
        <end position="541"/>
    </location>
</feature>
<protein>
    <submittedName>
        <fullName evidence="2">Uncharacterized protein</fullName>
    </submittedName>
</protein>
<comment type="caution">
    <text evidence="2">The sequence shown here is derived from an EMBL/GenBank/DDBJ whole genome shotgun (WGS) entry which is preliminary data.</text>
</comment>
<feature type="compositionally biased region" description="Basic and acidic residues" evidence="1">
    <location>
        <begin position="310"/>
        <end position="324"/>
    </location>
</feature>
<feature type="compositionally biased region" description="Basic and acidic residues" evidence="1">
    <location>
        <begin position="50"/>
        <end position="62"/>
    </location>
</feature>
<dbReference type="AlphaFoldDB" id="A0AA88M6H5"/>
<feature type="compositionally biased region" description="Polar residues" evidence="1">
    <location>
        <begin position="112"/>
        <end position="123"/>
    </location>
</feature>
<reference evidence="2" key="1">
    <citation type="submission" date="2023-08" db="EMBL/GenBank/DDBJ databases">
        <title>Pelteobagrus vachellii genome.</title>
        <authorList>
            <person name="Liu H."/>
        </authorList>
    </citation>
    <scope>NUCLEOTIDE SEQUENCE</scope>
    <source>
        <strain evidence="2">PRFRI_2022a</strain>
        <tissue evidence="2">Muscle</tissue>
    </source>
</reference>
<organism evidence="2 3">
    <name type="scientific">Tachysurus vachellii</name>
    <name type="common">Darkbarbel catfish</name>
    <name type="synonym">Pelteobagrus vachellii</name>
    <dbReference type="NCBI Taxonomy" id="175792"/>
    <lineage>
        <taxon>Eukaryota</taxon>
        <taxon>Metazoa</taxon>
        <taxon>Chordata</taxon>
        <taxon>Craniata</taxon>
        <taxon>Vertebrata</taxon>
        <taxon>Euteleostomi</taxon>
        <taxon>Actinopterygii</taxon>
        <taxon>Neopterygii</taxon>
        <taxon>Teleostei</taxon>
        <taxon>Ostariophysi</taxon>
        <taxon>Siluriformes</taxon>
        <taxon>Bagridae</taxon>
        <taxon>Tachysurus</taxon>
    </lineage>
</organism>
<evidence type="ECO:0000313" key="3">
    <source>
        <dbReference type="Proteomes" id="UP001187315"/>
    </source>
</evidence>
<evidence type="ECO:0000313" key="2">
    <source>
        <dbReference type="EMBL" id="KAK2831429.1"/>
    </source>
</evidence>
<feature type="compositionally biased region" description="Basic and acidic residues" evidence="1">
    <location>
        <begin position="174"/>
        <end position="187"/>
    </location>
</feature>
<feature type="compositionally biased region" description="Low complexity" evidence="1">
    <location>
        <begin position="362"/>
        <end position="371"/>
    </location>
</feature>
<dbReference type="Proteomes" id="UP001187315">
    <property type="component" value="Unassembled WGS sequence"/>
</dbReference>
<feature type="compositionally biased region" description="Basic and acidic residues" evidence="1">
    <location>
        <begin position="142"/>
        <end position="164"/>
    </location>
</feature>
<feature type="region of interest" description="Disordered" evidence="1">
    <location>
        <begin position="1"/>
        <end position="583"/>
    </location>
</feature>
<proteinExistence type="predicted"/>